<sequence length="261" mass="28501">MNKVTSIVHEKEGVIKYQLDFAVAEPVDAQRLKALQQWRLTLYQLGLIGQDPERYGGLGYGNISQRCFSDDAHDLPENAWADIYDAAVALAESQNPDDRSGFLISGTQTGHLSELTAEHYALVNHCDPLNNHIIASGPVKPSSEALTHGAIYALSPDIQAVIHVHSPEIFALRNQLLLPSTPDHVPYGTPDMANAVRSLWSEGKLKSAPVLVMGGHQDGVISFGRNMTEAGMAMLNVFQWARALRLAEEAEAGHVERVTAF</sequence>
<dbReference type="GO" id="GO:0019323">
    <property type="term" value="P:pentose catabolic process"/>
    <property type="evidence" value="ECO:0007669"/>
    <property type="project" value="TreeGrafter"/>
</dbReference>
<gene>
    <name evidence="4" type="ORF">H4O21_01900</name>
</gene>
<dbReference type="SMART" id="SM01007">
    <property type="entry name" value="Aldolase_II"/>
    <property type="match status" value="1"/>
</dbReference>
<dbReference type="Proteomes" id="UP000565262">
    <property type="component" value="Unassembled WGS sequence"/>
</dbReference>
<dbReference type="Gene3D" id="3.40.225.10">
    <property type="entry name" value="Class II aldolase/adducin N-terminal domain"/>
    <property type="match status" value="1"/>
</dbReference>
<evidence type="ECO:0000256" key="2">
    <source>
        <dbReference type="ARBA" id="ARBA00023239"/>
    </source>
</evidence>
<dbReference type="RefSeq" id="WP_182807156.1">
    <property type="nucleotide sequence ID" value="NZ_JACJFM010000002.1"/>
</dbReference>
<accession>A0A839IKE9</accession>
<keyword evidence="5" id="KW-1185">Reference proteome</keyword>
<dbReference type="AlphaFoldDB" id="A0A839IKE9"/>
<feature type="domain" description="Class II aldolase/adducin N-terminal" evidence="3">
    <location>
        <begin position="40"/>
        <end position="245"/>
    </location>
</feature>
<keyword evidence="2" id="KW-0456">Lyase</keyword>
<dbReference type="GO" id="GO:0016832">
    <property type="term" value="F:aldehyde-lyase activity"/>
    <property type="evidence" value="ECO:0007669"/>
    <property type="project" value="TreeGrafter"/>
</dbReference>
<dbReference type="Pfam" id="PF00596">
    <property type="entry name" value="Aldolase_II"/>
    <property type="match status" value="1"/>
</dbReference>
<evidence type="ECO:0000313" key="5">
    <source>
        <dbReference type="Proteomes" id="UP000565262"/>
    </source>
</evidence>
<comment type="caution">
    <text evidence="4">The sequence shown here is derived from an EMBL/GenBank/DDBJ whole genome shotgun (WGS) entry which is preliminary data.</text>
</comment>
<dbReference type="PANTHER" id="PTHR22789">
    <property type="entry name" value="FUCULOSE PHOSPHATE ALDOLASE"/>
    <property type="match status" value="1"/>
</dbReference>
<dbReference type="PANTHER" id="PTHR22789:SF0">
    <property type="entry name" value="3-OXO-TETRONATE 4-PHOSPHATE DECARBOXYLASE-RELATED"/>
    <property type="match status" value="1"/>
</dbReference>
<name>A0A839IKE9_9GAMM</name>
<evidence type="ECO:0000256" key="1">
    <source>
        <dbReference type="ARBA" id="ARBA00022723"/>
    </source>
</evidence>
<proteinExistence type="predicted"/>
<evidence type="ECO:0000313" key="4">
    <source>
        <dbReference type="EMBL" id="MBB1485371.1"/>
    </source>
</evidence>
<protein>
    <submittedName>
        <fullName evidence="4">Class II aldolase/adducin family protein</fullName>
    </submittedName>
</protein>
<organism evidence="4 5">
    <name type="scientific">Oceanospirillum sediminis</name>
    <dbReference type="NCBI Taxonomy" id="2760088"/>
    <lineage>
        <taxon>Bacteria</taxon>
        <taxon>Pseudomonadati</taxon>
        <taxon>Pseudomonadota</taxon>
        <taxon>Gammaproteobacteria</taxon>
        <taxon>Oceanospirillales</taxon>
        <taxon>Oceanospirillaceae</taxon>
        <taxon>Oceanospirillum</taxon>
    </lineage>
</organism>
<dbReference type="GO" id="GO:0005829">
    <property type="term" value="C:cytosol"/>
    <property type="evidence" value="ECO:0007669"/>
    <property type="project" value="TreeGrafter"/>
</dbReference>
<dbReference type="SUPFAM" id="SSF53639">
    <property type="entry name" value="AraD/HMP-PK domain-like"/>
    <property type="match status" value="1"/>
</dbReference>
<keyword evidence="1" id="KW-0479">Metal-binding</keyword>
<reference evidence="4 5" key="1">
    <citation type="submission" date="2020-08" db="EMBL/GenBank/DDBJ databases">
        <title>Oceanospirillum sp. nov. isolated from marine sediment.</title>
        <authorList>
            <person name="Ji X."/>
        </authorList>
    </citation>
    <scope>NUCLEOTIDE SEQUENCE [LARGE SCALE GENOMIC DNA]</scope>
    <source>
        <strain evidence="4 5">D5</strain>
    </source>
</reference>
<dbReference type="InterPro" id="IPR036409">
    <property type="entry name" value="Aldolase_II/adducin_N_sf"/>
</dbReference>
<dbReference type="GO" id="GO:0046872">
    <property type="term" value="F:metal ion binding"/>
    <property type="evidence" value="ECO:0007669"/>
    <property type="project" value="UniProtKB-KW"/>
</dbReference>
<dbReference type="InterPro" id="IPR001303">
    <property type="entry name" value="Aldolase_II/adducin_N"/>
</dbReference>
<dbReference type="EMBL" id="JACJFM010000002">
    <property type="protein sequence ID" value="MBB1485371.1"/>
    <property type="molecule type" value="Genomic_DNA"/>
</dbReference>
<dbReference type="InterPro" id="IPR050197">
    <property type="entry name" value="Aldolase_class_II_sugar_metab"/>
</dbReference>
<evidence type="ECO:0000259" key="3">
    <source>
        <dbReference type="SMART" id="SM01007"/>
    </source>
</evidence>